<organism evidence="1 2">
    <name type="scientific">Dryococelus australis</name>
    <dbReference type="NCBI Taxonomy" id="614101"/>
    <lineage>
        <taxon>Eukaryota</taxon>
        <taxon>Metazoa</taxon>
        <taxon>Ecdysozoa</taxon>
        <taxon>Arthropoda</taxon>
        <taxon>Hexapoda</taxon>
        <taxon>Insecta</taxon>
        <taxon>Pterygota</taxon>
        <taxon>Neoptera</taxon>
        <taxon>Polyneoptera</taxon>
        <taxon>Phasmatodea</taxon>
        <taxon>Verophasmatodea</taxon>
        <taxon>Anareolatae</taxon>
        <taxon>Phasmatidae</taxon>
        <taxon>Eurycanthinae</taxon>
        <taxon>Dryococelus</taxon>
    </lineage>
</organism>
<sequence>MRVIEMSMEWPRSGKAGGEQGLFLVIDCFTGNLEHWPSFVLGTVFCRFINYLVASTSVLYGPRIDLICRPRAACHLVYTVQRHGGNTARLARRSDVTLEVRVNVARIAPSLLYLGRAVCRVGRAKRRRRVDEHTESLNGEGVPLLRTGCWGRFAIGRVGGSRVGYRALISDRPSNISLACDAILVACATAVSEISCCFTYLFLVYSLVVYLVCNYLGWQVCEILAVKGRGGVVVRLFASHLGEPGSILGGAPPGFSHVGIVRDDVAGFFGGWVGNYVPCDPPPPQTLWISPWSMSTPPFTPLRRPGPFSIFPGESCGVGKRGQDPGEDGRAFVSLRHFEGSGRGWSAEGSWLPYRSSLHGRSAAVCSWPHFQPFPYPYPYLATLPYLVLTPPPPHYISSTINIPSPSRRSLGHPQWTTLPRARHANLFKAAQEPSILLYTSRISYGFATLIFKVGGGGGASPPSPQGRCDDMLRWERVPKYRSKLDIAKTMRVKRGEYGAAPEMIREKTRRPAASCCTISTPPGFESGSPWAVEQVVIVPDDAAGRRVFSGLSHFQRPCIPLLLSQSPHFTLIGSQDLFVKSRPNPSIQLNYLKALSRNISKWRILRRERFPTLFMIPEVDEDGESQLPDRPIISGLLVPVYWWRGFLWFAIS</sequence>
<dbReference type="EMBL" id="JARBHB010000017">
    <property type="protein sequence ID" value="KAJ8866097.1"/>
    <property type="molecule type" value="Genomic_DNA"/>
</dbReference>
<proteinExistence type="predicted"/>
<comment type="caution">
    <text evidence="1">The sequence shown here is derived from an EMBL/GenBank/DDBJ whole genome shotgun (WGS) entry which is preliminary data.</text>
</comment>
<protein>
    <submittedName>
        <fullName evidence="1">Uncharacterized protein</fullName>
    </submittedName>
</protein>
<accession>A0ABQ9G3U3</accession>
<evidence type="ECO:0000313" key="1">
    <source>
        <dbReference type="EMBL" id="KAJ8866097.1"/>
    </source>
</evidence>
<keyword evidence="2" id="KW-1185">Reference proteome</keyword>
<name>A0ABQ9G3U3_9NEOP</name>
<gene>
    <name evidence="1" type="ORF">PR048_033621</name>
</gene>
<reference evidence="1 2" key="1">
    <citation type="submission" date="2023-02" db="EMBL/GenBank/DDBJ databases">
        <title>LHISI_Scaffold_Assembly.</title>
        <authorList>
            <person name="Stuart O.P."/>
            <person name="Cleave R."/>
            <person name="Magrath M.J.L."/>
            <person name="Mikheyev A.S."/>
        </authorList>
    </citation>
    <scope>NUCLEOTIDE SEQUENCE [LARGE SCALE GENOMIC DNA]</scope>
    <source>
        <strain evidence="1">Daus_M_001</strain>
        <tissue evidence="1">Leg muscle</tissue>
    </source>
</reference>
<evidence type="ECO:0000313" key="2">
    <source>
        <dbReference type="Proteomes" id="UP001159363"/>
    </source>
</evidence>
<dbReference type="Proteomes" id="UP001159363">
    <property type="component" value="Chromosome 16"/>
</dbReference>